<dbReference type="EMBL" id="ACZI02000001">
    <property type="protein sequence ID" value="EFV11857.1"/>
    <property type="molecule type" value="Genomic_DNA"/>
</dbReference>
<comment type="caution">
    <text evidence="1">The sequence shown here is derived from an EMBL/GenBank/DDBJ whole genome shotgun (WGS) entry which is preliminary data.</text>
</comment>
<dbReference type="RefSeq" id="WP_007472281.1">
    <property type="nucleotide sequence ID" value="NZ_KI391953.1"/>
</dbReference>
<dbReference type="AlphaFoldDB" id="E5XV21"/>
<gene>
    <name evidence="1" type="ORF">HMPREF9336_03343</name>
</gene>
<dbReference type="STRING" id="679197.HMPREF9336_03343"/>
<name>E5XV21_SEGRC</name>
<keyword evidence="2" id="KW-1185">Reference proteome</keyword>
<dbReference type="Proteomes" id="UP000004816">
    <property type="component" value="Unassembled WGS sequence"/>
</dbReference>
<proteinExistence type="predicted"/>
<evidence type="ECO:0000313" key="1">
    <source>
        <dbReference type="EMBL" id="EFV11857.1"/>
    </source>
</evidence>
<evidence type="ECO:0008006" key="3">
    <source>
        <dbReference type="Google" id="ProtNLM"/>
    </source>
</evidence>
<accession>E5XV21</accession>
<reference evidence="1 2" key="1">
    <citation type="journal article" date="2011" name="Stand. Genomic Sci.">
        <title>High quality draft genome sequence of Segniliparus rugosus CDC 945(T)= (ATCC BAA-974(T)).</title>
        <authorList>
            <person name="Earl A.M."/>
            <person name="Desjardins C.A."/>
            <person name="Fitzgerald M.G."/>
            <person name="Arachchi H.M."/>
            <person name="Zeng Q."/>
            <person name="Mehta T."/>
            <person name="Griggs A."/>
            <person name="Birren B.W."/>
            <person name="Toney N.C."/>
            <person name="Carr J."/>
            <person name="Posey J."/>
            <person name="Butler W.R."/>
        </authorList>
    </citation>
    <scope>NUCLEOTIDE SEQUENCE [LARGE SCALE GENOMIC DNA]</scope>
    <source>
        <strain evidence="2">ATCC BAA-974 / DSM 45345 / CCUG 50838 / CIP 108380 / JCM 13579 / CDC 945</strain>
    </source>
</reference>
<sequence>MSTWADELIERLQQANRDFSSRLEIAERTKTLTASAKNDQYGMEITVGDDCRIVGLTLSPAALKLPSRELSAEILRLARSARSKYARELEKVNLEVLGDNDLSRRILEEIREKYPEDENEEGRRS</sequence>
<evidence type="ECO:0000313" key="2">
    <source>
        <dbReference type="Proteomes" id="UP000004816"/>
    </source>
</evidence>
<organism evidence="1 2">
    <name type="scientific">Segniliparus rugosus (strain ATCC BAA-974 / DSM 45345 / CCUG 50838 / CIP 108380 / JCM 13579 / CDC 945)</name>
    <dbReference type="NCBI Taxonomy" id="679197"/>
    <lineage>
        <taxon>Bacteria</taxon>
        <taxon>Bacillati</taxon>
        <taxon>Actinomycetota</taxon>
        <taxon>Actinomycetes</taxon>
        <taxon>Mycobacteriales</taxon>
        <taxon>Segniliparaceae</taxon>
        <taxon>Segniliparus</taxon>
    </lineage>
</organism>
<protein>
    <recommendedName>
        <fullName evidence="3">YbaB/EbfC DNA-binding family protein</fullName>
    </recommendedName>
</protein>
<dbReference type="HOGENOM" id="CLU_1991138_0_0_11"/>